<dbReference type="PANTHER" id="PTHR45712:SF22">
    <property type="entry name" value="INSULIN-LIKE GROWTH FACTOR-BINDING PROTEIN COMPLEX ACID LABILE SUBUNIT"/>
    <property type="match status" value="1"/>
</dbReference>
<reference evidence="4 5" key="1">
    <citation type="submission" date="2013-11" db="EMBL/GenBank/DDBJ databases">
        <title>The Genome Sequence of Phytophthora parasitica P1976.</title>
        <authorList>
            <consortium name="The Broad Institute Genomics Platform"/>
            <person name="Russ C."/>
            <person name="Tyler B."/>
            <person name="Panabieres F."/>
            <person name="Shan W."/>
            <person name="Tripathy S."/>
            <person name="Grunwald N."/>
            <person name="Machado M."/>
            <person name="Johnson C.S."/>
            <person name="Walker B."/>
            <person name="Young S."/>
            <person name="Zeng Q."/>
            <person name="Gargeya S."/>
            <person name="Fitzgerald M."/>
            <person name="Haas B."/>
            <person name="Abouelleil A."/>
            <person name="Allen A.W."/>
            <person name="Alvarado L."/>
            <person name="Arachchi H.M."/>
            <person name="Berlin A.M."/>
            <person name="Chapman S.B."/>
            <person name="Gainer-Dewar J."/>
            <person name="Goldberg J."/>
            <person name="Griggs A."/>
            <person name="Gujja S."/>
            <person name="Hansen M."/>
            <person name="Howarth C."/>
            <person name="Imamovic A."/>
            <person name="Ireland A."/>
            <person name="Larimer J."/>
            <person name="McCowan C."/>
            <person name="Murphy C."/>
            <person name="Pearson M."/>
            <person name="Poon T.W."/>
            <person name="Priest M."/>
            <person name="Roberts A."/>
            <person name="Saif S."/>
            <person name="Shea T."/>
            <person name="Sisk P."/>
            <person name="Sykes S."/>
            <person name="Wortman J."/>
            <person name="Nusbaum C."/>
            <person name="Birren B."/>
        </authorList>
    </citation>
    <scope>NUCLEOTIDE SEQUENCE [LARGE SCALE GENOMIC DNA]</scope>
    <source>
        <strain evidence="4 5">P1976</strain>
    </source>
</reference>
<feature type="transmembrane region" description="Helical" evidence="3">
    <location>
        <begin position="31"/>
        <end position="59"/>
    </location>
</feature>
<evidence type="ECO:0000313" key="5">
    <source>
        <dbReference type="Proteomes" id="UP000028582"/>
    </source>
</evidence>
<dbReference type="EMBL" id="ANJA01002051">
    <property type="protein sequence ID" value="ETO72598.1"/>
    <property type="molecule type" value="Genomic_DNA"/>
</dbReference>
<comment type="caution">
    <text evidence="4">The sequence shown here is derived from an EMBL/GenBank/DDBJ whole genome shotgun (WGS) entry which is preliminary data.</text>
</comment>
<gene>
    <name evidence="4" type="ORF">F444_11356</name>
</gene>
<dbReference type="Proteomes" id="UP000028582">
    <property type="component" value="Unassembled WGS sequence"/>
</dbReference>
<dbReference type="InterPro" id="IPR032675">
    <property type="entry name" value="LRR_dom_sf"/>
</dbReference>
<name>A0A081A137_PHYNI</name>
<sequence length="706" mass="78833">MGFRETLQLQQQSQYVPKRPLLLILTPTKFMAMWCIIAVLHAACGAYLICAALTYRYLAQQSVMFYSFIWSDKGNQNYRFYGVMFGIVGALHAIRLLLLIFYSIRARSFILRSTSTTKWDFTSEAVSRISSRVSSSVSPLIASVTTARQRSSIVWTARKTWREIFSRHGILGIESKHFSTVFAIRELLETSSQTYQVYKSSILLPSVQLNLFNVVLLISTCWSTAAIEYFLKKSAALQRVALLLSDAVLSFGMMAIVPLVVFIPYVQKFNTREGAFKNPNFLHDTVAISTMSLENQLILASSFIDFVTKLIPHLGILFSLMIVTSLITRQDTRNTIHTGSMEVAKPIRQVKVRLSTSKTCSDAVQGPSVHSQLATIDHRVHARWPHKFVHTISLLVFFVWGLVILSLHVAAAKRAVNYQVAGCRTITRPWFSSGKEPCSSLIYDCHARNKSSPDDASLENLDPQTLVGLAVVHCPALRMPATFQNFTSLMMIHIFNSTITSWDVDSSISASKHTRLMAILFRNIQLSEIPVGMRQSVPPMLKTIRISGSNLSELPDDLPSRWRGLAVLAIEDSNLESIPPGIFAMRLAVLSLKGNQIKVISPEARVPSNAAILQVRLSQNPIQELPESLMAPNSLIPSLNVQNTSLQSFPSWVETQTKVVWAYGTPFCKSLSTTASTSTVKCFNPGTSTREPNFPVELFEKLYAIH</sequence>
<dbReference type="PANTHER" id="PTHR45712">
    <property type="entry name" value="AGAP008170-PA"/>
    <property type="match status" value="1"/>
</dbReference>
<accession>A0A081A137</accession>
<keyword evidence="3" id="KW-0472">Membrane</keyword>
<dbReference type="SUPFAM" id="SSF52058">
    <property type="entry name" value="L domain-like"/>
    <property type="match status" value="1"/>
</dbReference>
<organism evidence="4 5">
    <name type="scientific">Phytophthora nicotianae P1976</name>
    <dbReference type="NCBI Taxonomy" id="1317066"/>
    <lineage>
        <taxon>Eukaryota</taxon>
        <taxon>Sar</taxon>
        <taxon>Stramenopiles</taxon>
        <taxon>Oomycota</taxon>
        <taxon>Peronosporomycetes</taxon>
        <taxon>Peronosporales</taxon>
        <taxon>Peronosporaceae</taxon>
        <taxon>Phytophthora</taxon>
    </lineage>
</organism>
<dbReference type="Gene3D" id="3.80.10.10">
    <property type="entry name" value="Ribonuclease Inhibitor"/>
    <property type="match status" value="1"/>
</dbReference>
<evidence type="ECO:0000256" key="2">
    <source>
        <dbReference type="ARBA" id="ARBA00022737"/>
    </source>
</evidence>
<evidence type="ECO:0000256" key="1">
    <source>
        <dbReference type="ARBA" id="ARBA00022614"/>
    </source>
</evidence>
<protein>
    <submittedName>
        <fullName evidence="4">Uncharacterized protein</fullName>
    </submittedName>
</protein>
<keyword evidence="3" id="KW-0812">Transmembrane</keyword>
<feature type="transmembrane region" description="Helical" evidence="3">
    <location>
        <begin position="211"/>
        <end position="231"/>
    </location>
</feature>
<feature type="transmembrane region" description="Helical" evidence="3">
    <location>
        <begin position="80"/>
        <end position="104"/>
    </location>
</feature>
<keyword evidence="2" id="KW-0677">Repeat</keyword>
<evidence type="ECO:0000256" key="3">
    <source>
        <dbReference type="SAM" id="Phobius"/>
    </source>
</evidence>
<feature type="transmembrane region" description="Helical" evidence="3">
    <location>
        <begin position="243"/>
        <end position="266"/>
    </location>
</feature>
<dbReference type="AlphaFoldDB" id="A0A081A137"/>
<feature type="transmembrane region" description="Helical" evidence="3">
    <location>
        <begin position="388"/>
        <end position="411"/>
    </location>
</feature>
<keyword evidence="3" id="KW-1133">Transmembrane helix</keyword>
<evidence type="ECO:0000313" key="4">
    <source>
        <dbReference type="EMBL" id="ETO72598.1"/>
    </source>
</evidence>
<proteinExistence type="predicted"/>
<keyword evidence="1" id="KW-0433">Leucine-rich repeat</keyword>
<dbReference type="InterPro" id="IPR050333">
    <property type="entry name" value="SLRP"/>
</dbReference>
<dbReference type="OrthoDB" id="112678at2759"/>